<keyword evidence="1" id="KW-0472">Membrane</keyword>
<dbReference type="RefSeq" id="WP_188390205.1">
    <property type="nucleotide sequence ID" value="NZ_BMFK01000012.1"/>
</dbReference>
<keyword evidence="1" id="KW-1133">Transmembrane helix</keyword>
<feature type="transmembrane region" description="Helical" evidence="1">
    <location>
        <begin position="60"/>
        <end position="86"/>
    </location>
</feature>
<dbReference type="InterPro" id="IPR010001">
    <property type="entry name" value="BofA"/>
</dbReference>
<protein>
    <submittedName>
        <fullName evidence="2">Sigma-K factor-processing regulatory protein BofA</fullName>
    </submittedName>
</protein>
<feature type="transmembrane region" description="Helical" evidence="1">
    <location>
        <begin position="6"/>
        <end position="24"/>
    </location>
</feature>
<evidence type="ECO:0000313" key="2">
    <source>
        <dbReference type="EMBL" id="GGE85951.1"/>
    </source>
</evidence>
<feature type="transmembrane region" description="Helical" evidence="1">
    <location>
        <begin position="33"/>
        <end position="54"/>
    </location>
</feature>
<reference evidence="2" key="1">
    <citation type="journal article" date="2014" name="Int. J. Syst. Evol. Microbiol.">
        <title>Complete genome sequence of Corynebacterium casei LMG S-19264T (=DSM 44701T), isolated from a smear-ripened cheese.</title>
        <authorList>
            <consortium name="US DOE Joint Genome Institute (JGI-PGF)"/>
            <person name="Walter F."/>
            <person name="Albersmeier A."/>
            <person name="Kalinowski J."/>
            <person name="Ruckert C."/>
        </authorList>
    </citation>
    <scope>NUCLEOTIDE SEQUENCE</scope>
    <source>
        <strain evidence="2">CGMCC 1.12698</strain>
    </source>
</reference>
<proteinExistence type="predicted"/>
<dbReference type="EMBL" id="BMFK01000012">
    <property type="protein sequence ID" value="GGE85951.1"/>
    <property type="molecule type" value="Genomic_DNA"/>
</dbReference>
<evidence type="ECO:0000313" key="3">
    <source>
        <dbReference type="Proteomes" id="UP000605259"/>
    </source>
</evidence>
<organism evidence="2 3">
    <name type="scientific">Priestia taiwanensis</name>
    <dbReference type="NCBI Taxonomy" id="1347902"/>
    <lineage>
        <taxon>Bacteria</taxon>
        <taxon>Bacillati</taxon>
        <taxon>Bacillota</taxon>
        <taxon>Bacilli</taxon>
        <taxon>Bacillales</taxon>
        <taxon>Bacillaceae</taxon>
        <taxon>Priestia</taxon>
    </lineage>
</organism>
<evidence type="ECO:0000256" key="1">
    <source>
        <dbReference type="SAM" id="Phobius"/>
    </source>
</evidence>
<name>A0A917AY10_9BACI</name>
<dbReference type="AlphaFoldDB" id="A0A917AY10"/>
<sequence length="87" mass="9180">MNPVIVISVIIGSIVLLLLAGSSIKPVRIVSTLCVKFIIGVVVLFVINIIGAQFDFHLPINAITVAITGFLGIPGILALSIIQVYIL</sequence>
<keyword evidence="3" id="KW-1185">Reference proteome</keyword>
<dbReference type="NCBIfam" id="TIGR02862">
    <property type="entry name" value="spore_BofA"/>
    <property type="match status" value="1"/>
</dbReference>
<gene>
    <name evidence="2" type="primary">bofA</name>
    <name evidence="2" type="ORF">GCM10007140_39160</name>
</gene>
<comment type="caution">
    <text evidence="2">The sequence shown here is derived from an EMBL/GenBank/DDBJ whole genome shotgun (WGS) entry which is preliminary data.</text>
</comment>
<accession>A0A917AY10</accession>
<keyword evidence="1" id="KW-0812">Transmembrane</keyword>
<dbReference type="Pfam" id="PF07441">
    <property type="entry name" value="BofA"/>
    <property type="match status" value="1"/>
</dbReference>
<dbReference type="Proteomes" id="UP000605259">
    <property type="component" value="Unassembled WGS sequence"/>
</dbReference>
<reference evidence="2" key="2">
    <citation type="submission" date="2020-09" db="EMBL/GenBank/DDBJ databases">
        <authorList>
            <person name="Sun Q."/>
            <person name="Zhou Y."/>
        </authorList>
    </citation>
    <scope>NUCLEOTIDE SEQUENCE</scope>
    <source>
        <strain evidence="2">CGMCC 1.12698</strain>
    </source>
</reference>